<dbReference type="SUPFAM" id="SSF56935">
    <property type="entry name" value="Porins"/>
    <property type="match status" value="1"/>
</dbReference>
<feature type="chain" id="PRO_5046074722" description="Porin" evidence="1">
    <location>
        <begin position="22"/>
        <end position="228"/>
    </location>
</feature>
<dbReference type="RefSeq" id="WP_261734437.1">
    <property type="nucleotide sequence ID" value="NZ_JAODOQ010000001.1"/>
</dbReference>
<dbReference type="EMBL" id="JAODOQ010000001">
    <property type="protein sequence ID" value="MCT8988332.1"/>
    <property type="molecule type" value="Genomic_DNA"/>
</dbReference>
<dbReference type="Gene3D" id="2.40.160.10">
    <property type="entry name" value="Porin"/>
    <property type="match status" value="1"/>
</dbReference>
<evidence type="ECO:0000313" key="3">
    <source>
        <dbReference type="Proteomes" id="UP001431192"/>
    </source>
</evidence>
<dbReference type="Proteomes" id="UP001431192">
    <property type="component" value="Unassembled WGS sequence"/>
</dbReference>
<evidence type="ECO:0000313" key="2">
    <source>
        <dbReference type="EMBL" id="MCT8988332.1"/>
    </source>
</evidence>
<keyword evidence="1" id="KW-0732">Signal</keyword>
<reference evidence="2" key="1">
    <citation type="submission" date="2022-09" db="EMBL/GenBank/DDBJ databases">
        <title>Shewanella sp. KJ10-1 sp.nov, isolated from marine algae.</title>
        <authorList>
            <person name="Butt M."/>
            <person name="Lee J.K."/>
            <person name="Kim J.M."/>
            <person name="Choi D.G."/>
        </authorList>
    </citation>
    <scope>NUCLEOTIDE SEQUENCE</scope>
    <source>
        <strain evidence="2">KJ10-1</strain>
    </source>
</reference>
<feature type="signal peptide" evidence="1">
    <location>
        <begin position="1"/>
        <end position="21"/>
    </location>
</feature>
<dbReference type="InterPro" id="IPR023614">
    <property type="entry name" value="Porin_dom_sf"/>
</dbReference>
<gene>
    <name evidence="2" type="ORF">N4T56_20180</name>
</gene>
<accession>A0ABT2P6P5</accession>
<sequence length="228" mass="25216">MFRVSCGVVSLSVVMVSTVFAAESPASLDVYGDFQGQGIWQSGASSTFNAEAKQVNLGAKGVYKVDEITTYYNLSAQYSDNFDDIEVRNASLYFNTEYGGIYVGKGSSGSYANVYGRIDIHANNNNDPSGKNKMLYEQGKYTDNVLFYVSPEWSTNLGKWQFKGGIVTYNEASESSDDALVARLLYSHDNFNAVLNYQRFDENVDQKGLIKFITVFLSEPIIASVTLN</sequence>
<keyword evidence="3" id="KW-1185">Reference proteome</keyword>
<comment type="caution">
    <text evidence="2">The sequence shown here is derived from an EMBL/GenBank/DDBJ whole genome shotgun (WGS) entry which is preliminary data.</text>
</comment>
<evidence type="ECO:0000256" key="1">
    <source>
        <dbReference type="SAM" id="SignalP"/>
    </source>
</evidence>
<protein>
    <recommendedName>
        <fullName evidence="4">Porin</fullName>
    </recommendedName>
</protein>
<evidence type="ECO:0008006" key="4">
    <source>
        <dbReference type="Google" id="ProtNLM"/>
    </source>
</evidence>
<proteinExistence type="predicted"/>
<name>A0ABT2P6P5_9GAMM</name>
<organism evidence="2 3">
    <name type="scientific">Shewanella phaeophyticola</name>
    <dbReference type="NCBI Taxonomy" id="2978345"/>
    <lineage>
        <taxon>Bacteria</taxon>
        <taxon>Pseudomonadati</taxon>
        <taxon>Pseudomonadota</taxon>
        <taxon>Gammaproteobacteria</taxon>
        <taxon>Alteromonadales</taxon>
        <taxon>Shewanellaceae</taxon>
        <taxon>Shewanella</taxon>
    </lineage>
</organism>